<dbReference type="PANTHER" id="PTHR37984:SF5">
    <property type="entry name" value="PROTEIN NYNRIN-LIKE"/>
    <property type="match status" value="1"/>
</dbReference>
<dbReference type="SUPFAM" id="SSF50630">
    <property type="entry name" value="Acid proteases"/>
    <property type="match status" value="1"/>
</dbReference>
<dbReference type="GO" id="GO:0042575">
    <property type="term" value="C:DNA polymerase complex"/>
    <property type="evidence" value="ECO:0007669"/>
    <property type="project" value="UniProtKB-ARBA"/>
</dbReference>
<evidence type="ECO:0000256" key="6">
    <source>
        <dbReference type="ARBA" id="ARBA00022801"/>
    </source>
</evidence>
<keyword evidence="12" id="KW-1185">Reference proteome</keyword>
<dbReference type="GO" id="GO:0015074">
    <property type="term" value="P:DNA integration"/>
    <property type="evidence" value="ECO:0007669"/>
    <property type="project" value="InterPro"/>
</dbReference>
<evidence type="ECO:0000256" key="4">
    <source>
        <dbReference type="ARBA" id="ARBA00022722"/>
    </source>
</evidence>
<dbReference type="SUPFAM" id="SSF56672">
    <property type="entry name" value="DNA/RNA polymerases"/>
    <property type="match status" value="1"/>
</dbReference>
<dbReference type="FunFam" id="1.10.340.70:FF:000001">
    <property type="entry name" value="Retrovirus-related Pol polyprotein from transposon gypsy-like Protein"/>
    <property type="match status" value="1"/>
</dbReference>
<dbReference type="InterPro" id="IPR000477">
    <property type="entry name" value="RT_dom"/>
</dbReference>
<evidence type="ECO:0000259" key="9">
    <source>
        <dbReference type="PROSITE" id="PS50878"/>
    </source>
</evidence>
<keyword evidence="2" id="KW-0808">Transferase</keyword>
<dbReference type="FunFam" id="3.30.70.270:FF:000020">
    <property type="entry name" value="Transposon Tf2-6 polyprotein-like Protein"/>
    <property type="match status" value="1"/>
</dbReference>
<keyword evidence="4" id="KW-0540">Nuclease</keyword>
<feature type="domain" description="Reverse transcriptase" evidence="9">
    <location>
        <begin position="309"/>
        <end position="488"/>
    </location>
</feature>
<dbReference type="PROSITE" id="PS50878">
    <property type="entry name" value="RT_POL"/>
    <property type="match status" value="1"/>
</dbReference>
<dbReference type="CDD" id="cd00303">
    <property type="entry name" value="retropepsin_like"/>
    <property type="match status" value="1"/>
</dbReference>
<dbReference type="InterPro" id="IPR050951">
    <property type="entry name" value="Retrovirus_Pol_polyprotein"/>
</dbReference>
<evidence type="ECO:0000256" key="2">
    <source>
        <dbReference type="ARBA" id="ARBA00022679"/>
    </source>
</evidence>
<dbReference type="PROSITE" id="PS50994">
    <property type="entry name" value="INTEGRASE"/>
    <property type="match status" value="1"/>
</dbReference>
<dbReference type="InterPro" id="IPR012337">
    <property type="entry name" value="RNaseH-like_sf"/>
</dbReference>
<dbReference type="Pfam" id="PF00665">
    <property type="entry name" value="rve"/>
    <property type="match status" value="1"/>
</dbReference>
<dbReference type="CDD" id="cd01647">
    <property type="entry name" value="RT_LTR"/>
    <property type="match status" value="1"/>
</dbReference>
<dbReference type="InterPro" id="IPR001584">
    <property type="entry name" value="Integrase_cat-core"/>
</dbReference>
<evidence type="ECO:0000313" key="12">
    <source>
        <dbReference type="Proteomes" id="UP000887159"/>
    </source>
</evidence>
<dbReference type="Gene3D" id="2.40.70.10">
    <property type="entry name" value="Acid Proteases"/>
    <property type="match status" value="1"/>
</dbReference>
<dbReference type="InterPro" id="IPR036397">
    <property type="entry name" value="RNaseH_sf"/>
</dbReference>
<evidence type="ECO:0000256" key="5">
    <source>
        <dbReference type="ARBA" id="ARBA00022759"/>
    </source>
</evidence>
<dbReference type="GO" id="GO:0004519">
    <property type="term" value="F:endonuclease activity"/>
    <property type="evidence" value="ECO:0007669"/>
    <property type="project" value="UniProtKB-KW"/>
</dbReference>
<name>A0A8X6SA14_TRICX</name>
<dbReference type="GO" id="GO:0003676">
    <property type="term" value="F:nucleic acid binding"/>
    <property type="evidence" value="ECO:0007669"/>
    <property type="project" value="InterPro"/>
</dbReference>
<evidence type="ECO:0000256" key="1">
    <source>
        <dbReference type="ARBA" id="ARBA00012493"/>
    </source>
</evidence>
<keyword evidence="5" id="KW-0255">Endonuclease</keyword>
<keyword evidence="3" id="KW-0548">Nucleotidyltransferase</keyword>
<dbReference type="Gene3D" id="3.10.20.370">
    <property type="match status" value="1"/>
</dbReference>
<dbReference type="Pfam" id="PF17917">
    <property type="entry name" value="RT_RNaseH"/>
    <property type="match status" value="1"/>
</dbReference>
<feature type="region of interest" description="Disordered" evidence="8">
    <location>
        <begin position="1117"/>
        <end position="1185"/>
    </location>
</feature>
<dbReference type="Pfam" id="PF08284">
    <property type="entry name" value="RVP_2"/>
    <property type="match status" value="1"/>
</dbReference>
<organism evidence="11 12">
    <name type="scientific">Trichonephila clavipes</name>
    <name type="common">Golden silk orbweaver</name>
    <name type="synonym">Nephila clavipes</name>
    <dbReference type="NCBI Taxonomy" id="2585209"/>
    <lineage>
        <taxon>Eukaryota</taxon>
        <taxon>Metazoa</taxon>
        <taxon>Ecdysozoa</taxon>
        <taxon>Arthropoda</taxon>
        <taxon>Chelicerata</taxon>
        <taxon>Arachnida</taxon>
        <taxon>Araneae</taxon>
        <taxon>Araneomorphae</taxon>
        <taxon>Entelegynae</taxon>
        <taxon>Araneoidea</taxon>
        <taxon>Nephilidae</taxon>
        <taxon>Trichonephila</taxon>
    </lineage>
</organism>
<dbReference type="Gene3D" id="1.10.340.70">
    <property type="match status" value="1"/>
</dbReference>
<accession>A0A8X6SA14</accession>
<feature type="domain" description="Integrase catalytic" evidence="10">
    <location>
        <begin position="823"/>
        <end position="986"/>
    </location>
</feature>
<dbReference type="Gene3D" id="3.10.10.10">
    <property type="entry name" value="HIV Type 1 Reverse Transcriptase, subunit A, domain 1"/>
    <property type="match status" value="1"/>
</dbReference>
<dbReference type="GO" id="GO:0016787">
    <property type="term" value="F:hydrolase activity"/>
    <property type="evidence" value="ECO:0007669"/>
    <property type="project" value="UniProtKB-KW"/>
</dbReference>
<evidence type="ECO:0000313" key="11">
    <source>
        <dbReference type="EMBL" id="GFY07495.1"/>
    </source>
</evidence>
<keyword evidence="6" id="KW-0378">Hydrolase</keyword>
<dbReference type="InterPro" id="IPR021109">
    <property type="entry name" value="Peptidase_aspartic_dom_sf"/>
</dbReference>
<dbReference type="InterPro" id="IPR043502">
    <property type="entry name" value="DNA/RNA_pol_sf"/>
</dbReference>
<sequence length="1185" mass="134974">MNILCLVSPVKVGGKPGFPVTVGGIPFPKTEYLKRKSLIQKKTELLYLAMDVVLLESFDQDATLATQFDKKDDALSSSLNQSNFYSFSSESNPISIIQISICNTEAAVCADTGATHSVAGEKLYHLLKQKGLNFEEKTMQMTLADGRTQTTEILTTSVDISIQGKVIPTELLTLKNARGNRTLLGIDFLTAAGIVLDLQRKQWYFTETSHRKYNFVKAPPNINALLTVDPEPHLCQLRKNEGTHLSLPQREEINSLLEKYEECFQPGGEPTPFIEHRINTRNHLPVAVPPYRMNPSKKEILKQEIDRLLSEGIIEECESPYASPVVLIPKPNGTFRLCIDYRKLNEITVADTYPLPRMDDLLHQAKLTPFMSTLDLRAGYHQVKVHVEDQDKTAFVCPFGTYRFLRMPYGLRNAPATFQRLMNRFCNGLEDILALPYLDDIIVLSETFEKHMFDLKTIFERLLHFKLKANREKCHFASSRVKYLGFWITQKGIEVDPEKVASILDIPPPKNVKELQSFLQTCSWFRRYIQDFAKISRPLSYLTKKKVKWQWGFDQQNAFQTLKNSLTTPPVLKQADGTKPYIIRTDASNYALGAVLLQGEGSDEHPIEYASRLLTPAERNYSTTEREALAVVWALKKFRGYIEGTEITVASDHQPLKWLLNLKSPTGRLARWALEIQSFNLKVQYIPGKANVVADMLSRPVTQEEESFCEENNITIADMPTRSCKDMREAQLKDDNLKKIIDSFESPLKTEEYANWTERGFLMNQGVLYRYVPDADSAEAQLVIPTAERELIMERHHNDPMAGHYGEEGTFQKIARRYYWTGMRKTPVYSQRFEVIAIDLFGPLPQTDTGKQWIFIVEDCATKWVELFALSQASARQCATTLIEEVFMRHGIPRRIISDNGTQFVSAVLQQICFTLNISQNFIPVYSPQSNPVERKNRDLKPRLAILVGDDHSSWYSKLPVIRFAMNTTVCDTTGHTPAYLLFGRELRTVDDVVQDFKSVVHNDNFVAEITPYLKRFATITEDIRERIETKQDQRKKQYDKNRRPVYYSPGDKVWVTLHPISSAKNKKTSKFMPKRDGPYLILTQKSPTSYVIASLANPSEPIATYHTSALTPVKDINTSPVAPLRKRGRPRKVTSTSQNKHVPSPSTATTAVSNRTIHPSTRATTTTANYVSSPGRRRIHRGRL</sequence>
<feature type="compositionally biased region" description="Basic residues" evidence="8">
    <location>
        <begin position="1176"/>
        <end position="1185"/>
    </location>
</feature>
<dbReference type="FunFam" id="3.10.20.370:FF:000001">
    <property type="entry name" value="Retrovirus-related Pol polyprotein from transposon 17.6-like protein"/>
    <property type="match status" value="1"/>
</dbReference>
<dbReference type="EC" id="2.7.7.49" evidence="1"/>
<evidence type="ECO:0000259" key="10">
    <source>
        <dbReference type="PROSITE" id="PS50994"/>
    </source>
</evidence>
<evidence type="ECO:0000256" key="3">
    <source>
        <dbReference type="ARBA" id="ARBA00022695"/>
    </source>
</evidence>
<gene>
    <name evidence="11" type="primary">pol</name>
    <name evidence="11" type="ORF">TNCV_4192861</name>
</gene>
<evidence type="ECO:0000256" key="7">
    <source>
        <dbReference type="ARBA" id="ARBA00022918"/>
    </source>
</evidence>
<dbReference type="Proteomes" id="UP000887159">
    <property type="component" value="Unassembled WGS sequence"/>
</dbReference>
<dbReference type="EMBL" id="BMAU01021273">
    <property type="protein sequence ID" value="GFY07495.1"/>
    <property type="molecule type" value="Genomic_DNA"/>
</dbReference>
<dbReference type="SUPFAM" id="SSF53098">
    <property type="entry name" value="Ribonuclease H-like"/>
    <property type="match status" value="1"/>
</dbReference>
<dbReference type="AlphaFoldDB" id="A0A8X6SA14"/>
<evidence type="ECO:0000256" key="8">
    <source>
        <dbReference type="SAM" id="MobiDB-lite"/>
    </source>
</evidence>
<comment type="caution">
    <text evidence="11">The sequence shown here is derived from an EMBL/GenBank/DDBJ whole genome shotgun (WGS) entry which is preliminary data.</text>
</comment>
<dbReference type="Gene3D" id="3.30.70.270">
    <property type="match status" value="2"/>
</dbReference>
<dbReference type="Pfam" id="PF00078">
    <property type="entry name" value="RVT_1"/>
    <property type="match status" value="1"/>
</dbReference>
<dbReference type="GO" id="GO:0003964">
    <property type="term" value="F:RNA-directed DNA polymerase activity"/>
    <property type="evidence" value="ECO:0007669"/>
    <property type="project" value="UniProtKB-KW"/>
</dbReference>
<proteinExistence type="predicted"/>
<dbReference type="InterPro" id="IPR041588">
    <property type="entry name" value="Integrase_H2C2"/>
</dbReference>
<dbReference type="CDD" id="cd09274">
    <property type="entry name" value="RNase_HI_RT_Ty3"/>
    <property type="match status" value="1"/>
</dbReference>
<protein>
    <recommendedName>
        <fullName evidence="1">RNA-directed DNA polymerase</fullName>
        <ecNumber evidence="1">2.7.7.49</ecNumber>
    </recommendedName>
</protein>
<dbReference type="InterPro" id="IPR041373">
    <property type="entry name" value="RT_RNaseH"/>
</dbReference>
<dbReference type="InterPro" id="IPR043128">
    <property type="entry name" value="Rev_trsase/Diguanyl_cyclase"/>
</dbReference>
<reference evidence="11" key="1">
    <citation type="submission" date="2020-08" db="EMBL/GenBank/DDBJ databases">
        <title>Multicomponent nature underlies the extraordinary mechanical properties of spider dragline silk.</title>
        <authorList>
            <person name="Kono N."/>
            <person name="Nakamura H."/>
            <person name="Mori M."/>
            <person name="Yoshida Y."/>
            <person name="Ohtoshi R."/>
            <person name="Malay A.D."/>
            <person name="Moran D.A.P."/>
            <person name="Tomita M."/>
            <person name="Numata K."/>
            <person name="Arakawa K."/>
        </authorList>
    </citation>
    <scope>NUCLEOTIDE SEQUENCE</scope>
</reference>
<dbReference type="Gene3D" id="3.30.420.10">
    <property type="entry name" value="Ribonuclease H-like superfamily/Ribonuclease H"/>
    <property type="match status" value="1"/>
</dbReference>
<keyword evidence="7" id="KW-0695">RNA-directed DNA polymerase</keyword>
<feature type="compositionally biased region" description="Polar residues" evidence="8">
    <location>
        <begin position="1134"/>
        <end position="1173"/>
    </location>
</feature>
<dbReference type="PANTHER" id="PTHR37984">
    <property type="entry name" value="PROTEIN CBG26694"/>
    <property type="match status" value="1"/>
</dbReference>
<dbReference type="Pfam" id="PF17921">
    <property type="entry name" value="Integrase_H2C2"/>
    <property type="match status" value="1"/>
</dbReference>